<dbReference type="InterPro" id="IPR007731">
    <property type="entry name" value="DUF669"/>
</dbReference>
<accession>A0A7W3SWE5</accession>
<protein>
    <recommendedName>
        <fullName evidence="3">DUF669 domain-containing protein</fullName>
    </recommendedName>
</protein>
<dbReference type="EMBL" id="JACJIP010000031">
    <property type="protein sequence ID" value="MBA9087496.1"/>
    <property type="molecule type" value="Genomic_DNA"/>
</dbReference>
<evidence type="ECO:0000313" key="2">
    <source>
        <dbReference type="Proteomes" id="UP000567067"/>
    </source>
</evidence>
<reference evidence="1 2" key="1">
    <citation type="submission" date="2020-08" db="EMBL/GenBank/DDBJ databases">
        <title>Genomic Encyclopedia of Type Strains, Phase III (KMG-III): the genomes of soil and plant-associated and newly described type strains.</title>
        <authorList>
            <person name="Whitman W."/>
        </authorList>
    </citation>
    <scope>NUCLEOTIDE SEQUENCE [LARGE SCALE GENOMIC DNA]</scope>
    <source>
        <strain evidence="1 2">CECT 8693</strain>
    </source>
</reference>
<organism evidence="1 2">
    <name type="scientific">Fontibacillus solani</name>
    <dbReference type="NCBI Taxonomy" id="1572857"/>
    <lineage>
        <taxon>Bacteria</taxon>
        <taxon>Bacillati</taxon>
        <taxon>Bacillota</taxon>
        <taxon>Bacilli</taxon>
        <taxon>Bacillales</taxon>
        <taxon>Paenibacillaceae</taxon>
        <taxon>Fontibacillus</taxon>
    </lineage>
</organism>
<sequence length="151" mass="17100">MANIWDKFDEAIDTQGLAADVKEAAENGAGSFKEVPHGDYEVEVNKMELVSSKKGDPMVSIWFKVVSGDFKGSLIFFNQVITQGFQIHIVNELLRSMDTELDIKFETYKQYGSLLMDVFEAIDGNLEFALKYAKGKKDFSTYEITEVFEVE</sequence>
<dbReference type="Pfam" id="PF05037">
    <property type="entry name" value="DUF669"/>
    <property type="match status" value="1"/>
</dbReference>
<evidence type="ECO:0008006" key="3">
    <source>
        <dbReference type="Google" id="ProtNLM"/>
    </source>
</evidence>
<gene>
    <name evidence="1" type="ORF">FHR92_003981</name>
</gene>
<dbReference type="AlphaFoldDB" id="A0A7W3SWE5"/>
<dbReference type="RefSeq" id="WP_182538415.1">
    <property type="nucleotide sequence ID" value="NZ_JACJIP010000031.1"/>
</dbReference>
<dbReference type="Proteomes" id="UP000567067">
    <property type="component" value="Unassembled WGS sequence"/>
</dbReference>
<evidence type="ECO:0000313" key="1">
    <source>
        <dbReference type="EMBL" id="MBA9087496.1"/>
    </source>
</evidence>
<comment type="caution">
    <text evidence="1">The sequence shown here is derived from an EMBL/GenBank/DDBJ whole genome shotgun (WGS) entry which is preliminary data.</text>
</comment>
<name>A0A7W3SWE5_9BACL</name>
<keyword evidence="2" id="KW-1185">Reference proteome</keyword>
<proteinExistence type="predicted"/>